<protein>
    <submittedName>
        <fullName evidence="1">DNA-binding transcriptional MocR family regulator</fullName>
    </submittedName>
</protein>
<organism evidence="1 2">
    <name type="scientific">Ancylobacter vacuolatus</name>
    <dbReference type="NCBI Taxonomy" id="223389"/>
    <lineage>
        <taxon>Bacteria</taxon>
        <taxon>Pseudomonadati</taxon>
        <taxon>Pseudomonadota</taxon>
        <taxon>Alphaproteobacteria</taxon>
        <taxon>Hyphomicrobiales</taxon>
        <taxon>Xanthobacteraceae</taxon>
        <taxon>Ancylobacter</taxon>
    </lineage>
</organism>
<keyword evidence="2" id="KW-1185">Reference proteome</keyword>
<evidence type="ECO:0000313" key="2">
    <source>
        <dbReference type="Proteomes" id="UP001238467"/>
    </source>
</evidence>
<reference evidence="1 2" key="1">
    <citation type="submission" date="2023-07" db="EMBL/GenBank/DDBJ databases">
        <title>Genomic Encyclopedia of Type Strains, Phase IV (KMG-IV): sequencing the most valuable type-strain genomes for metagenomic binning, comparative biology and taxonomic classification.</title>
        <authorList>
            <person name="Goeker M."/>
        </authorList>
    </citation>
    <scope>NUCLEOTIDE SEQUENCE [LARGE SCALE GENOMIC DNA]</scope>
    <source>
        <strain evidence="1 2">DSM 1277</strain>
    </source>
</reference>
<dbReference type="EMBL" id="JAUSUH010000002">
    <property type="protein sequence ID" value="MDQ0346573.1"/>
    <property type="molecule type" value="Genomic_DNA"/>
</dbReference>
<accession>A0ABU0DE11</accession>
<gene>
    <name evidence="1" type="ORF">J2S76_000990</name>
</gene>
<proteinExistence type="predicted"/>
<dbReference type="SUPFAM" id="SSF53383">
    <property type="entry name" value="PLP-dependent transferases"/>
    <property type="match status" value="1"/>
</dbReference>
<dbReference type="InterPro" id="IPR015424">
    <property type="entry name" value="PyrdxlP-dep_Trfase"/>
</dbReference>
<sequence>MPEDEVICEDPGYDGIYASTIATGATPVPVAMGCGRA</sequence>
<keyword evidence="1" id="KW-0238">DNA-binding</keyword>
<comment type="caution">
    <text evidence="1">The sequence shown here is derived from an EMBL/GenBank/DDBJ whole genome shotgun (WGS) entry which is preliminary data.</text>
</comment>
<evidence type="ECO:0000313" key="1">
    <source>
        <dbReference type="EMBL" id="MDQ0346573.1"/>
    </source>
</evidence>
<dbReference type="Proteomes" id="UP001238467">
    <property type="component" value="Unassembled WGS sequence"/>
</dbReference>
<dbReference type="GO" id="GO:0003677">
    <property type="term" value="F:DNA binding"/>
    <property type="evidence" value="ECO:0007669"/>
    <property type="project" value="UniProtKB-KW"/>
</dbReference>
<name>A0ABU0DE11_9HYPH</name>